<sequence>MATPNNTNFQAVKDAITESIRKDGYPTNLTSLIRSKTPSVDAYITWTQETLLQKTKSPRTKLPAADALAKIQSAATNFADLKAITALSDATNNKTTPIPLFQSPTHQYVVVVKAGSLSLSTPPVPVASGHTNESEIDNRTKIHPYFCSLTHKTSNTLPKYVYPIGQLFYKLASTGAELTETNYAVVVDVVGQDHGMWLVWNRRGFNAEVDEEVVTDPAKEKVLFAAVDASRNFDAVQVVAKIAGWKLGNDGGSLLTLA</sequence>
<evidence type="ECO:0000313" key="1">
    <source>
        <dbReference type="EMBL" id="KAK0716563.1"/>
    </source>
</evidence>
<name>A0AA40AIQ3_9PEZI</name>
<comment type="caution">
    <text evidence="1">The sequence shown here is derived from an EMBL/GenBank/DDBJ whole genome shotgun (WGS) entry which is preliminary data.</text>
</comment>
<reference evidence="1" key="1">
    <citation type="submission" date="2023-06" db="EMBL/GenBank/DDBJ databases">
        <title>Genome-scale phylogeny and comparative genomics of the fungal order Sordariales.</title>
        <authorList>
            <consortium name="Lawrence Berkeley National Laboratory"/>
            <person name="Hensen N."/>
            <person name="Bonometti L."/>
            <person name="Westerberg I."/>
            <person name="Brannstrom I.O."/>
            <person name="Guillou S."/>
            <person name="Cros-Aarteil S."/>
            <person name="Calhoun S."/>
            <person name="Haridas S."/>
            <person name="Kuo A."/>
            <person name="Mondo S."/>
            <person name="Pangilinan J."/>
            <person name="Riley R."/>
            <person name="Labutti K."/>
            <person name="Andreopoulos B."/>
            <person name="Lipzen A."/>
            <person name="Chen C."/>
            <person name="Yanf M."/>
            <person name="Daum C."/>
            <person name="Ng V."/>
            <person name="Clum A."/>
            <person name="Steindorff A."/>
            <person name="Ohm R."/>
            <person name="Martin F."/>
            <person name="Silar P."/>
            <person name="Natvig D."/>
            <person name="Lalanne C."/>
            <person name="Gautier V."/>
            <person name="Ament-Velasquez S.L."/>
            <person name="Kruys A."/>
            <person name="Hutchinson M.I."/>
            <person name="Powell A.J."/>
            <person name="Barry K."/>
            <person name="Miller A.N."/>
            <person name="Grigoriev I.V."/>
            <person name="Debuchy R."/>
            <person name="Gladieux P."/>
            <person name="Thoren M.H."/>
            <person name="Johannesson H."/>
        </authorList>
    </citation>
    <scope>NUCLEOTIDE SEQUENCE</scope>
    <source>
        <strain evidence="1">CBS 540.89</strain>
    </source>
</reference>
<feature type="non-terminal residue" evidence="1">
    <location>
        <position position="1"/>
    </location>
</feature>
<evidence type="ECO:0000313" key="2">
    <source>
        <dbReference type="Proteomes" id="UP001172159"/>
    </source>
</evidence>
<organism evidence="1 2">
    <name type="scientific">Apiosordaria backusii</name>
    <dbReference type="NCBI Taxonomy" id="314023"/>
    <lineage>
        <taxon>Eukaryota</taxon>
        <taxon>Fungi</taxon>
        <taxon>Dikarya</taxon>
        <taxon>Ascomycota</taxon>
        <taxon>Pezizomycotina</taxon>
        <taxon>Sordariomycetes</taxon>
        <taxon>Sordariomycetidae</taxon>
        <taxon>Sordariales</taxon>
        <taxon>Lasiosphaeriaceae</taxon>
        <taxon>Apiosordaria</taxon>
    </lineage>
</organism>
<proteinExistence type="predicted"/>
<keyword evidence="2" id="KW-1185">Reference proteome</keyword>
<dbReference type="EMBL" id="JAUKTV010000014">
    <property type="protein sequence ID" value="KAK0716563.1"/>
    <property type="molecule type" value="Genomic_DNA"/>
</dbReference>
<accession>A0AA40AIQ3</accession>
<protein>
    <submittedName>
        <fullName evidence="1">Uncharacterized protein</fullName>
    </submittedName>
</protein>
<dbReference type="Proteomes" id="UP001172159">
    <property type="component" value="Unassembled WGS sequence"/>
</dbReference>
<dbReference type="AlphaFoldDB" id="A0AA40AIQ3"/>
<gene>
    <name evidence="1" type="ORF">B0T21DRAFT_404495</name>
</gene>